<gene>
    <name evidence="2" type="ORF">L195_g060321</name>
</gene>
<reference evidence="2 3" key="1">
    <citation type="journal article" date="2014" name="Am. J. Bot.">
        <title>Genome assembly and annotation for red clover (Trifolium pratense; Fabaceae).</title>
        <authorList>
            <person name="Istvanek J."/>
            <person name="Jaros M."/>
            <person name="Krenek A."/>
            <person name="Repkova J."/>
        </authorList>
    </citation>
    <scope>NUCLEOTIDE SEQUENCE [LARGE SCALE GENOMIC DNA]</scope>
    <source>
        <strain evidence="3">cv. Tatra</strain>
        <tissue evidence="2">Young leaves</tissue>
    </source>
</reference>
<evidence type="ECO:0008006" key="4">
    <source>
        <dbReference type="Google" id="ProtNLM"/>
    </source>
</evidence>
<accession>A0A2K3K388</accession>
<evidence type="ECO:0000313" key="3">
    <source>
        <dbReference type="Proteomes" id="UP000236291"/>
    </source>
</evidence>
<feature type="non-terminal residue" evidence="2">
    <location>
        <position position="1"/>
    </location>
</feature>
<evidence type="ECO:0000313" key="2">
    <source>
        <dbReference type="EMBL" id="PNX60720.1"/>
    </source>
</evidence>
<comment type="caution">
    <text evidence="2">The sequence shown here is derived from an EMBL/GenBank/DDBJ whole genome shotgun (WGS) entry which is preliminary data.</text>
</comment>
<proteinExistence type="predicted"/>
<feature type="region of interest" description="Disordered" evidence="1">
    <location>
        <begin position="16"/>
        <end position="36"/>
    </location>
</feature>
<feature type="region of interest" description="Disordered" evidence="1">
    <location>
        <begin position="58"/>
        <end position="122"/>
    </location>
</feature>
<sequence>GNFGFVDESKVLINYSDSKRPPNKNFRANSSAPTKKHCTFCDKPNHTVADCFKKHGYPPHMQRNHGAYNASTEGGEASNTAEAPPAQPAPSPSITQDQFDQLMQILQSSNINQSSGSTSSHQ</sequence>
<dbReference type="PANTHER" id="PTHR34222:SF99">
    <property type="entry name" value="PROTEIN, PUTATIVE-RELATED"/>
    <property type="match status" value="1"/>
</dbReference>
<reference evidence="2 3" key="2">
    <citation type="journal article" date="2017" name="Front. Plant Sci.">
        <title>Gene Classification and Mining of Molecular Markers Useful in Red Clover (Trifolium pratense) Breeding.</title>
        <authorList>
            <person name="Istvanek J."/>
            <person name="Dluhosova J."/>
            <person name="Dluhos P."/>
            <person name="Patkova L."/>
            <person name="Nedelnik J."/>
            <person name="Repkova J."/>
        </authorList>
    </citation>
    <scope>NUCLEOTIDE SEQUENCE [LARGE SCALE GENOMIC DNA]</scope>
    <source>
        <strain evidence="3">cv. Tatra</strain>
        <tissue evidence="2">Young leaves</tissue>
    </source>
</reference>
<dbReference type="ExpressionAtlas" id="A0A2K3K388">
    <property type="expression patterns" value="baseline"/>
</dbReference>
<feature type="compositionally biased region" description="Polar residues" evidence="1">
    <location>
        <begin position="69"/>
        <end position="80"/>
    </location>
</feature>
<name>A0A2K3K388_TRIPR</name>
<organism evidence="2 3">
    <name type="scientific">Trifolium pratense</name>
    <name type="common">Red clover</name>
    <dbReference type="NCBI Taxonomy" id="57577"/>
    <lineage>
        <taxon>Eukaryota</taxon>
        <taxon>Viridiplantae</taxon>
        <taxon>Streptophyta</taxon>
        <taxon>Embryophyta</taxon>
        <taxon>Tracheophyta</taxon>
        <taxon>Spermatophyta</taxon>
        <taxon>Magnoliopsida</taxon>
        <taxon>eudicotyledons</taxon>
        <taxon>Gunneridae</taxon>
        <taxon>Pentapetalae</taxon>
        <taxon>rosids</taxon>
        <taxon>fabids</taxon>
        <taxon>Fabales</taxon>
        <taxon>Fabaceae</taxon>
        <taxon>Papilionoideae</taxon>
        <taxon>50 kb inversion clade</taxon>
        <taxon>NPAAA clade</taxon>
        <taxon>Hologalegina</taxon>
        <taxon>IRL clade</taxon>
        <taxon>Trifolieae</taxon>
        <taxon>Trifolium</taxon>
    </lineage>
</organism>
<feature type="non-terminal residue" evidence="2">
    <location>
        <position position="122"/>
    </location>
</feature>
<evidence type="ECO:0000256" key="1">
    <source>
        <dbReference type="SAM" id="MobiDB-lite"/>
    </source>
</evidence>
<protein>
    <recommendedName>
        <fullName evidence="4">Retrovirus-related Pol polyprotein from transposon TNT 1-94</fullName>
    </recommendedName>
</protein>
<dbReference type="Proteomes" id="UP000236291">
    <property type="component" value="Unassembled WGS sequence"/>
</dbReference>
<dbReference type="EMBL" id="ASHM01138125">
    <property type="protein sequence ID" value="PNX60720.1"/>
    <property type="molecule type" value="Genomic_DNA"/>
</dbReference>
<dbReference type="AlphaFoldDB" id="A0A2K3K388"/>
<dbReference type="PANTHER" id="PTHR34222">
    <property type="entry name" value="GAG_PRE-INTEGRS DOMAIN-CONTAINING PROTEIN"/>
    <property type="match status" value="1"/>
</dbReference>
<feature type="compositionally biased region" description="Low complexity" evidence="1">
    <location>
        <begin position="104"/>
        <end position="122"/>
    </location>
</feature>